<dbReference type="OrthoDB" id="782896at2759"/>
<feature type="region of interest" description="Disordered" evidence="1">
    <location>
        <begin position="44"/>
        <end position="105"/>
    </location>
</feature>
<dbReference type="EMBL" id="BT085792">
    <property type="protein sequence ID" value="ACR36145.1"/>
    <property type="molecule type" value="mRNA"/>
</dbReference>
<feature type="region of interest" description="Disordered" evidence="1">
    <location>
        <begin position="1"/>
        <end position="20"/>
    </location>
</feature>
<sequence length="105" mass="11787">MARTTAPSPTGVAPGSRRAALCPRRSVRREHVLRSWRASWGRCRRSSRSCGSSSRPPRPPRRTRRSRSRRPRSASVPREAQPPPPPPLLSPPLRLGSKSPRRPRS</sequence>
<accession>C4IZE6</accession>
<proteinExistence type="evidence at transcript level"/>
<dbReference type="AlphaFoldDB" id="C4IZE6"/>
<evidence type="ECO:0000313" key="2">
    <source>
        <dbReference type="EMBL" id="ACR34296.1"/>
    </source>
</evidence>
<evidence type="ECO:0000256" key="1">
    <source>
        <dbReference type="SAM" id="MobiDB-lite"/>
    </source>
</evidence>
<name>C4IZE6_MAIZE</name>
<protein>
    <submittedName>
        <fullName evidence="2">Uncharacterized protein</fullName>
    </submittedName>
</protein>
<organism evidence="2">
    <name type="scientific">Zea mays</name>
    <name type="common">Maize</name>
    <dbReference type="NCBI Taxonomy" id="4577"/>
    <lineage>
        <taxon>Eukaryota</taxon>
        <taxon>Viridiplantae</taxon>
        <taxon>Streptophyta</taxon>
        <taxon>Embryophyta</taxon>
        <taxon>Tracheophyta</taxon>
        <taxon>Spermatophyta</taxon>
        <taxon>Magnoliopsida</taxon>
        <taxon>Liliopsida</taxon>
        <taxon>Poales</taxon>
        <taxon>Poaceae</taxon>
        <taxon>PACMAD clade</taxon>
        <taxon>Panicoideae</taxon>
        <taxon>Andropogonodae</taxon>
        <taxon>Andropogoneae</taxon>
        <taxon>Tripsacinae</taxon>
        <taxon>Zea</taxon>
    </lineage>
</organism>
<dbReference type="EMBL" id="BT083943">
    <property type="protein sequence ID" value="ACR34296.1"/>
    <property type="molecule type" value="mRNA"/>
</dbReference>
<feature type="compositionally biased region" description="Pro residues" evidence="1">
    <location>
        <begin position="80"/>
        <end position="90"/>
    </location>
</feature>
<dbReference type="RefSeq" id="NP_001144325.2">
    <property type="nucleotide sequence ID" value="NM_001150853.2"/>
</dbReference>
<dbReference type="KEGG" id="zma:100277220"/>
<dbReference type="GeneID" id="100277220"/>
<reference evidence="2" key="1">
    <citation type="journal article" date="2009" name="PLoS Genet.">
        <title>Sequencing, mapping, and analysis of 27,455 maize full-length cDNAs.</title>
        <authorList>
            <person name="Soderlund C."/>
            <person name="Descour A."/>
            <person name="Kudrna D."/>
            <person name="Bomhoff M."/>
            <person name="Boyd L."/>
            <person name="Currie J."/>
            <person name="Angelova A."/>
            <person name="Collura K."/>
            <person name="Wissotski M."/>
            <person name="Ashley E."/>
            <person name="Morrow D."/>
            <person name="Fernandes J."/>
            <person name="Walbot V."/>
            <person name="Yu Y."/>
        </authorList>
    </citation>
    <scope>NUCLEOTIDE SEQUENCE</scope>
    <source>
        <strain evidence="2">B73</strain>
    </source>
</reference>
<feature type="compositionally biased region" description="Basic residues" evidence="1">
    <location>
        <begin position="58"/>
        <end position="72"/>
    </location>
</feature>